<dbReference type="Pfam" id="PF12906">
    <property type="entry name" value="RINGv"/>
    <property type="match status" value="1"/>
</dbReference>
<dbReference type="SUPFAM" id="SSF57850">
    <property type="entry name" value="RING/U-box"/>
    <property type="match status" value="1"/>
</dbReference>
<dbReference type="PROSITE" id="PS51292">
    <property type="entry name" value="ZF_RING_CH"/>
    <property type="match status" value="1"/>
</dbReference>
<evidence type="ECO:0000313" key="5">
    <source>
        <dbReference type="EMBL" id="GFR48476.1"/>
    </source>
</evidence>
<sequence length="171" mass="18704">MAASEDRCWICLSGSEAGQLERPCACPRFVHRVCLGRWQLQSAGCSDEVSRCRFCDQLLPALEDILAPKHLRDSAQQATPYMAVICNGVYHKVPVKPGVEGQAEFRARVNCLFGMPYDSDFQVSFECVAPTTGELLNLRGMNCFNAAASCAAISAAKRAAGKEGYFKWSEA</sequence>
<dbReference type="Proteomes" id="UP001054857">
    <property type="component" value="Unassembled WGS sequence"/>
</dbReference>
<comment type="caution">
    <text evidence="5">The sequence shown here is derived from an EMBL/GenBank/DDBJ whole genome shotgun (WGS) entry which is preliminary data.</text>
</comment>
<dbReference type="EMBL" id="BMAR01000024">
    <property type="protein sequence ID" value="GFR48476.1"/>
    <property type="molecule type" value="Genomic_DNA"/>
</dbReference>
<dbReference type="Gene3D" id="3.30.40.10">
    <property type="entry name" value="Zinc/RING finger domain, C3HC4 (zinc finger)"/>
    <property type="match status" value="1"/>
</dbReference>
<keyword evidence="2" id="KW-0863">Zinc-finger</keyword>
<protein>
    <recommendedName>
        <fullName evidence="4">RING-CH-type domain-containing protein</fullName>
    </recommendedName>
</protein>
<dbReference type="InterPro" id="IPR011016">
    <property type="entry name" value="Znf_RING-CH"/>
</dbReference>
<keyword evidence="3" id="KW-0862">Zinc</keyword>
<evidence type="ECO:0000256" key="2">
    <source>
        <dbReference type="ARBA" id="ARBA00022771"/>
    </source>
</evidence>
<dbReference type="SMART" id="SM00744">
    <property type="entry name" value="RINGv"/>
    <property type="match status" value="1"/>
</dbReference>
<keyword evidence="6" id="KW-1185">Reference proteome</keyword>
<proteinExistence type="predicted"/>
<evidence type="ECO:0000256" key="1">
    <source>
        <dbReference type="ARBA" id="ARBA00022723"/>
    </source>
</evidence>
<dbReference type="GO" id="GO:0008270">
    <property type="term" value="F:zinc ion binding"/>
    <property type="evidence" value="ECO:0007669"/>
    <property type="project" value="UniProtKB-KW"/>
</dbReference>
<organism evidence="5 6">
    <name type="scientific">Astrephomene gubernaculifera</name>
    <dbReference type="NCBI Taxonomy" id="47775"/>
    <lineage>
        <taxon>Eukaryota</taxon>
        <taxon>Viridiplantae</taxon>
        <taxon>Chlorophyta</taxon>
        <taxon>core chlorophytes</taxon>
        <taxon>Chlorophyceae</taxon>
        <taxon>CS clade</taxon>
        <taxon>Chlamydomonadales</taxon>
        <taxon>Astrephomenaceae</taxon>
        <taxon>Astrephomene</taxon>
    </lineage>
</organism>
<evidence type="ECO:0000259" key="4">
    <source>
        <dbReference type="PROSITE" id="PS51292"/>
    </source>
</evidence>
<dbReference type="AlphaFoldDB" id="A0AAD3DUY7"/>
<gene>
    <name evidence="5" type="ORF">Agub_g10372</name>
</gene>
<name>A0AAD3DUY7_9CHLO</name>
<accession>A0AAD3DUY7</accession>
<keyword evidence="1" id="KW-0479">Metal-binding</keyword>
<dbReference type="InterPro" id="IPR013083">
    <property type="entry name" value="Znf_RING/FYVE/PHD"/>
</dbReference>
<evidence type="ECO:0000313" key="6">
    <source>
        <dbReference type="Proteomes" id="UP001054857"/>
    </source>
</evidence>
<evidence type="ECO:0000256" key="3">
    <source>
        <dbReference type="ARBA" id="ARBA00022833"/>
    </source>
</evidence>
<feature type="domain" description="RING-CH-type" evidence="4">
    <location>
        <begin position="1"/>
        <end position="62"/>
    </location>
</feature>
<reference evidence="5 6" key="1">
    <citation type="journal article" date="2021" name="Sci. Rep.">
        <title>Genome sequencing of the multicellular alga Astrephomene provides insights into convergent evolution of germ-soma differentiation.</title>
        <authorList>
            <person name="Yamashita S."/>
            <person name="Yamamoto K."/>
            <person name="Matsuzaki R."/>
            <person name="Suzuki S."/>
            <person name="Yamaguchi H."/>
            <person name="Hirooka S."/>
            <person name="Minakuchi Y."/>
            <person name="Miyagishima S."/>
            <person name="Kawachi M."/>
            <person name="Toyoda A."/>
            <person name="Nozaki H."/>
        </authorList>
    </citation>
    <scope>NUCLEOTIDE SEQUENCE [LARGE SCALE GENOMIC DNA]</scope>
    <source>
        <strain evidence="5 6">NIES-4017</strain>
    </source>
</reference>